<dbReference type="InterPro" id="IPR001845">
    <property type="entry name" value="HTH_ArsR_DNA-bd_dom"/>
</dbReference>
<dbReference type="GO" id="GO:0003700">
    <property type="term" value="F:DNA-binding transcription factor activity"/>
    <property type="evidence" value="ECO:0007669"/>
    <property type="project" value="InterPro"/>
</dbReference>
<dbReference type="InterPro" id="IPR011991">
    <property type="entry name" value="ArsR-like_HTH"/>
</dbReference>
<keyword evidence="6" id="KW-1185">Reference proteome</keyword>
<dbReference type="InterPro" id="IPR036390">
    <property type="entry name" value="WH_DNA-bd_sf"/>
</dbReference>
<evidence type="ECO:0000256" key="1">
    <source>
        <dbReference type="ARBA" id="ARBA00023015"/>
    </source>
</evidence>
<dbReference type="InterPro" id="IPR036388">
    <property type="entry name" value="WH-like_DNA-bd_sf"/>
</dbReference>
<keyword evidence="2" id="KW-0238">DNA-binding</keyword>
<evidence type="ECO:0000256" key="2">
    <source>
        <dbReference type="ARBA" id="ARBA00023125"/>
    </source>
</evidence>
<feature type="domain" description="HTH arsR-type" evidence="4">
    <location>
        <begin position="6"/>
        <end position="100"/>
    </location>
</feature>
<sequence>MKQYQHPTAEQITLTGVLHALSDPVRLNFIQCLAKLTSESPCGAIPSPVAKSTMSHHLRVLREAGIVHIRTEGTQSLTSLRLHELEAKFPGLLDSVLKAANETSPLTETEK</sequence>
<evidence type="ECO:0000256" key="3">
    <source>
        <dbReference type="ARBA" id="ARBA00023163"/>
    </source>
</evidence>
<dbReference type="SUPFAM" id="SSF46785">
    <property type="entry name" value="Winged helix' DNA-binding domain"/>
    <property type="match status" value="1"/>
</dbReference>
<keyword evidence="3" id="KW-0804">Transcription</keyword>
<dbReference type="PANTHER" id="PTHR33154:SF12">
    <property type="entry name" value="TRANSCRIPTIONAL REGULATORY PROTEIN"/>
    <property type="match status" value="1"/>
</dbReference>
<protein>
    <submittedName>
        <fullName evidence="5">Helix-turn-helix transcriptional regulator</fullName>
    </submittedName>
</protein>
<dbReference type="KEGG" id="spib:G8759_07365"/>
<dbReference type="InterPro" id="IPR051081">
    <property type="entry name" value="HTH_MetalResp_TranReg"/>
</dbReference>
<dbReference type="SMART" id="SM00418">
    <property type="entry name" value="HTH_ARSR"/>
    <property type="match status" value="1"/>
</dbReference>
<name>A0A6G9AJK4_9BACT</name>
<dbReference type="CDD" id="cd00090">
    <property type="entry name" value="HTH_ARSR"/>
    <property type="match status" value="1"/>
</dbReference>
<accession>A0A6G9AJK4</accession>
<dbReference type="Pfam" id="PF12840">
    <property type="entry name" value="HTH_20"/>
    <property type="match status" value="1"/>
</dbReference>
<dbReference type="PANTHER" id="PTHR33154">
    <property type="entry name" value="TRANSCRIPTIONAL REGULATOR, ARSR FAMILY"/>
    <property type="match status" value="1"/>
</dbReference>
<keyword evidence="1" id="KW-0805">Transcription regulation</keyword>
<proteinExistence type="predicted"/>
<reference evidence="5 6" key="1">
    <citation type="submission" date="2020-03" db="EMBL/GenBank/DDBJ databases">
        <authorList>
            <person name="Kim M.K."/>
        </authorList>
    </citation>
    <scope>NUCLEOTIDE SEQUENCE [LARGE SCALE GENOMIC DNA]</scope>
    <source>
        <strain evidence="5 6">BT328</strain>
    </source>
</reference>
<evidence type="ECO:0000313" key="6">
    <source>
        <dbReference type="Proteomes" id="UP000501802"/>
    </source>
</evidence>
<dbReference type="RefSeq" id="WP_167206605.1">
    <property type="nucleotide sequence ID" value="NZ_CP050063.1"/>
</dbReference>
<dbReference type="Proteomes" id="UP000501802">
    <property type="component" value="Chromosome"/>
</dbReference>
<dbReference type="AlphaFoldDB" id="A0A6G9AJK4"/>
<dbReference type="GO" id="GO:0003677">
    <property type="term" value="F:DNA binding"/>
    <property type="evidence" value="ECO:0007669"/>
    <property type="project" value="UniProtKB-KW"/>
</dbReference>
<dbReference type="PROSITE" id="PS50987">
    <property type="entry name" value="HTH_ARSR_2"/>
    <property type="match status" value="1"/>
</dbReference>
<gene>
    <name evidence="5" type="ORF">G8759_07365</name>
</gene>
<organism evidence="5 6">
    <name type="scientific">Spirosoma aureum</name>
    <dbReference type="NCBI Taxonomy" id="2692134"/>
    <lineage>
        <taxon>Bacteria</taxon>
        <taxon>Pseudomonadati</taxon>
        <taxon>Bacteroidota</taxon>
        <taxon>Cytophagia</taxon>
        <taxon>Cytophagales</taxon>
        <taxon>Cytophagaceae</taxon>
        <taxon>Spirosoma</taxon>
    </lineage>
</organism>
<dbReference type="Gene3D" id="1.10.10.10">
    <property type="entry name" value="Winged helix-like DNA-binding domain superfamily/Winged helix DNA-binding domain"/>
    <property type="match status" value="1"/>
</dbReference>
<evidence type="ECO:0000259" key="4">
    <source>
        <dbReference type="PROSITE" id="PS50987"/>
    </source>
</evidence>
<evidence type="ECO:0000313" key="5">
    <source>
        <dbReference type="EMBL" id="QIP12455.1"/>
    </source>
</evidence>
<dbReference type="PRINTS" id="PR00778">
    <property type="entry name" value="HTHARSR"/>
</dbReference>
<dbReference type="EMBL" id="CP050063">
    <property type="protein sequence ID" value="QIP12455.1"/>
    <property type="molecule type" value="Genomic_DNA"/>
</dbReference>